<evidence type="ECO:0000313" key="1">
    <source>
        <dbReference type="EMBL" id="CCE34787.1"/>
    </source>
</evidence>
<keyword evidence="2" id="KW-1185">Reference proteome</keyword>
<dbReference type="HOGENOM" id="CLU_3428476_0_0_1"/>
<sequence length="20" mass="2231">MTTFPEDIEIIGTTYATQTV</sequence>
<reference evidence="1 2" key="1">
    <citation type="journal article" date="2013" name="PLoS Genet.">
        <title>Plant-symbiotic fungi as chemical engineers: Multi-genome analysis of the Clavicipitaceae reveals dynamics of alkaloid loci.</title>
        <authorList>
            <person name="Schardl C.L."/>
            <person name="Young C.A."/>
            <person name="Hesse U."/>
            <person name="Amyotte S.G."/>
            <person name="Andreeva K."/>
            <person name="Calie P.J."/>
            <person name="Fleetwood D.J."/>
            <person name="Haws D.C."/>
            <person name="Moore N."/>
            <person name="Oeser B."/>
            <person name="Panaccione D.G."/>
            <person name="Schweri K.K."/>
            <person name="Voisey C.R."/>
            <person name="Farman M.L."/>
            <person name="Jaromczyk J.W."/>
            <person name="Roe B.A."/>
            <person name="O'Sullivan D.M."/>
            <person name="Scott B."/>
            <person name="Tudzynski P."/>
            <person name="An Z."/>
            <person name="Arnaoudova E.G."/>
            <person name="Bullock C.T."/>
            <person name="Charlton N.D."/>
            <person name="Chen L."/>
            <person name="Cox M."/>
            <person name="Dinkins R.D."/>
            <person name="Florea S."/>
            <person name="Glenn A.E."/>
            <person name="Gordon A."/>
            <person name="Gueldener U."/>
            <person name="Harris D.R."/>
            <person name="Hollin W."/>
            <person name="Jaromczyk J."/>
            <person name="Johnson R.D."/>
            <person name="Khan A.K."/>
            <person name="Leistner E."/>
            <person name="Leuchtmann A."/>
            <person name="Li C."/>
            <person name="Liu J."/>
            <person name="Liu J."/>
            <person name="Liu M."/>
            <person name="Mace W."/>
            <person name="Machado C."/>
            <person name="Nagabhyru P."/>
            <person name="Pan J."/>
            <person name="Schmid J."/>
            <person name="Sugawara K."/>
            <person name="Steiner U."/>
            <person name="Takach J.E."/>
            <person name="Tanaka E."/>
            <person name="Webb J.S."/>
            <person name="Wilson E.V."/>
            <person name="Wiseman J.L."/>
            <person name="Yoshida R."/>
            <person name="Zeng Z."/>
        </authorList>
    </citation>
    <scope>NUCLEOTIDE SEQUENCE [LARGE SCALE GENOMIC DNA]</scope>
    <source>
        <strain evidence="1 2">20.1</strain>
    </source>
</reference>
<accession>M1VZB2</accession>
<comment type="caution">
    <text evidence="1">The sequence shown here is derived from an EMBL/GenBank/DDBJ whole genome shotgun (WGS) entry which is preliminary data.</text>
</comment>
<protein>
    <submittedName>
        <fullName evidence="1">Uncharacterized protein</fullName>
    </submittedName>
</protein>
<proteinExistence type="predicted"/>
<evidence type="ECO:0000313" key="2">
    <source>
        <dbReference type="Proteomes" id="UP000016801"/>
    </source>
</evidence>
<dbReference type="Proteomes" id="UP000016801">
    <property type="component" value="Unassembled WGS sequence"/>
</dbReference>
<organism evidence="1 2">
    <name type="scientific">Claviceps purpurea (strain 20.1)</name>
    <name type="common">Ergot fungus</name>
    <name type="synonym">Sphacelia segetum</name>
    <dbReference type="NCBI Taxonomy" id="1111077"/>
    <lineage>
        <taxon>Eukaryota</taxon>
        <taxon>Fungi</taxon>
        <taxon>Dikarya</taxon>
        <taxon>Ascomycota</taxon>
        <taxon>Pezizomycotina</taxon>
        <taxon>Sordariomycetes</taxon>
        <taxon>Hypocreomycetidae</taxon>
        <taxon>Hypocreales</taxon>
        <taxon>Clavicipitaceae</taxon>
        <taxon>Claviceps</taxon>
    </lineage>
</organism>
<name>M1VZB2_CLAP2</name>
<dbReference type="VEuPathDB" id="FungiDB:CPUR_08723"/>
<dbReference type="AlphaFoldDB" id="M1VZB2"/>
<dbReference type="EMBL" id="CAGA01000115">
    <property type="protein sequence ID" value="CCE34787.1"/>
    <property type="molecule type" value="Genomic_DNA"/>
</dbReference>
<gene>
    <name evidence="1" type="ORF">CPUR_08723</name>
</gene>